<protein>
    <recommendedName>
        <fullName evidence="4">Secreted protein</fullName>
    </recommendedName>
</protein>
<evidence type="ECO:0008006" key="4">
    <source>
        <dbReference type="Google" id="ProtNLM"/>
    </source>
</evidence>
<proteinExistence type="predicted"/>
<evidence type="ECO:0000313" key="3">
    <source>
        <dbReference type="Proteomes" id="UP000215453"/>
    </source>
</evidence>
<feature type="signal peptide" evidence="1">
    <location>
        <begin position="1"/>
        <end position="16"/>
    </location>
</feature>
<reference evidence="2 3" key="1">
    <citation type="submission" date="2016-10" db="EMBL/GenBank/DDBJ databases">
        <authorList>
            <person name="Varghese N."/>
        </authorList>
    </citation>
    <scope>NUCLEOTIDE SEQUENCE [LARGE SCALE GENOMIC DNA]</scope>
</reference>
<dbReference type="Proteomes" id="UP000215453">
    <property type="component" value="Chromosome 4"/>
</dbReference>
<gene>
    <name evidence="2" type="ORF">ZT1A5_G4799</name>
</gene>
<feature type="chain" id="PRO_5010984097" description="Secreted protein" evidence="1">
    <location>
        <begin position="17"/>
        <end position="106"/>
    </location>
</feature>
<organism evidence="2 3">
    <name type="scientific">Zymoseptoria tritici ST99CH_1A5</name>
    <dbReference type="NCBI Taxonomy" id="1276529"/>
    <lineage>
        <taxon>Eukaryota</taxon>
        <taxon>Fungi</taxon>
        <taxon>Dikarya</taxon>
        <taxon>Ascomycota</taxon>
        <taxon>Pezizomycotina</taxon>
        <taxon>Dothideomycetes</taxon>
        <taxon>Dothideomycetidae</taxon>
        <taxon>Mycosphaerellales</taxon>
        <taxon>Mycosphaerellaceae</taxon>
        <taxon>Zymoseptoria</taxon>
    </lineage>
</organism>
<dbReference type="AlphaFoldDB" id="A0A1Y6LI70"/>
<sequence length="106" mass="11798">MLGLLIISSLLSSVSAICCLPYHERTTTGNPDPALCPTTINARSGKETQSLWACCYSPKRNAQHCTHDYSQRYDQSLRDGPLYCHYDSNTNPQIDDGFWACIANPN</sequence>
<evidence type="ECO:0000313" key="2">
    <source>
        <dbReference type="EMBL" id="SMY23359.1"/>
    </source>
</evidence>
<keyword evidence="1" id="KW-0732">Signal</keyword>
<name>A0A1Y6LI70_ZYMTR</name>
<dbReference type="EMBL" id="LT882679">
    <property type="protein sequence ID" value="SMY23359.1"/>
    <property type="molecule type" value="Genomic_DNA"/>
</dbReference>
<evidence type="ECO:0000256" key="1">
    <source>
        <dbReference type="SAM" id="SignalP"/>
    </source>
</evidence>
<accession>A0A1Y6LI70</accession>